<dbReference type="AlphaFoldDB" id="A0A0E9QZU6"/>
<reference evidence="2" key="2">
    <citation type="journal article" date="2015" name="Fish Shellfish Immunol.">
        <title>Early steps in the European eel (Anguilla anguilla)-Vibrio vulnificus interaction in the gills: Role of the RtxA13 toxin.</title>
        <authorList>
            <person name="Callol A."/>
            <person name="Pajuelo D."/>
            <person name="Ebbesson L."/>
            <person name="Teles M."/>
            <person name="MacKenzie S."/>
            <person name="Amaro C."/>
        </authorList>
    </citation>
    <scope>NUCLEOTIDE SEQUENCE</scope>
</reference>
<name>A0A0E9QZU6_ANGAN</name>
<keyword evidence="1" id="KW-1133">Transmembrane helix</keyword>
<proteinExistence type="predicted"/>
<dbReference type="EMBL" id="GBXM01086208">
    <property type="protein sequence ID" value="JAH22369.1"/>
    <property type="molecule type" value="Transcribed_RNA"/>
</dbReference>
<keyword evidence="1" id="KW-0472">Membrane</keyword>
<protein>
    <submittedName>
        <fullName evidence="2">Uncharacterized protein</fullName>
    </submittedName>
</protein>
<reference evidence="2" key="1">
    <citation type="submission" date="2014-11" db="EMBL/GenBank/DDBJ databases">
        <authorList>
            <person name="Amaro Gonzalez C."/>
        </authorList>
    </citation>
    <scope>NUCLEOTIDE SEQUENCE</scope>
</reference>
<sequence length="51" mass="6256">MSWCEAKRIWECLRGRTSFFFFCLFDCLFCFFVFVCFLFVCSFGHHFLRAC</sequence>
<evidence type="ECO:0000313" key="2">
    <source>
        <dbReference type="EMBL" id="JAH22369.1"/>
    </source>
</evidence>
<evidence type="ECO:0000256" key="1">
    <source>
        <dbReference type="SAM" id="Phobius"/>
    </source>
</evidence>
<organism evidence="2">
    <name type="scientific">Anguilla anguilla</name>
    <name type="common">European freshwater eel</name>
    <name type="synonym">Muraena anguilla</name>
    <dbReference type="NCBI Taxonomy" id="7936"/>
    <lineage>
        <taxon>Eukaryota</taxon>
        <taxon>Metazoa</taxon>
        <taxon>Chordata</taxon>
        <taxon>Craniata</taxon>
        <taxon>Vertebrata</taxon>
        <taxon>Euteleostomi</taxon>
        <taxon>Actinopterygii</taxon>
        <taxon>Neopterygii</taxon>
        <taxon>Teleostei</taxon>
        <taxon>Anguilliformes</taxon>
        <taxon>Anguillidae</taxon>
        <taxon>Anguilla</taxon>
    </lineage>
</organism>
<accession>A0A0E9QZU6</accession>
<feature type="transmembrane region" description="Helical" evidence="1">
    <location>
        <begin position="19"/>
        <end position="40"/>
    </location>
</feature>
<keyword evidence="1" id="KW-0812">Transmembrane</keyword>